<feature type="compositionally biased region" description="Basic and acidic residues" evidence="2">
    <location>
        <begin position="116"/>
        <end position="136"/>
    </location>
</feature>
<feature type="region of interest" description="Disordered" evidence="2">
    <location>
        <begin position="22"/>
        <end position="136"/>
    </location>
</feature>
<reference evidence="3 4" key="1">
    <citation type="submission" date="2023-10" db="EMBL/GenBank/DDBJ databases">
        <title>Chromosome-scale genome assembly provides insights into flower coloration mechanisms of Canna indica.</title>
        <authorList>
            <person name="Li C."/>
        </authorList>
    </citation>
    <scope>NUCLEOTIDE SEQUENCE [LARGE SCALE GENOMIC DNA]</scope>
    <source>
        <tissue evidence="3">Flower</tissue>
    </source>
</reference>
<organism evidence="3 4">
    <name type="scientific">Canna indica</name>
    <name type="common">Indian-shot</name>
    <dbReference type="NCBI Taxonomy" id="4628"/>
    <lineage>
        <taxon>Eukaryota</taxon>
        <taxon>Viridiplantae</taxon>
        <taxon>Streptophyta</taxon>
        <taxon>Embryophyta</taxon>
        <taxon>Tracheophyta</taxon>
        <taxon>Spermatophyta</taxon>
        <taxon>Magnoliopsida</taxon>
        <taxon>Liliopsida</taxon>
        <taxon>Zingiberales</taxon>
        <taxon>Cannaceae</taxon>
        <taxon>Canna</taxon>
    </lineage>
</organism>
<name>A0AAQ3KW67_9LILI</name>
<feature type="compositionally biased region" description="Acidic residues" evidence="2">
    <location>
        <begin position="98"/>
        <end position="108"/>
    </location>
</feature>
<feature type="compositionally biased region" description="Polar residues" evidence="2">
    <location>
        <begin position="80"/>
        <end position="90"/>
    </location>
</feature>
<proteinExistence type="predicted"/>
<accession>A0AAQ3KW67</accession>
<gene>
    <name evidence="3" type="ORF">Cni_G24461</name>
</gene>
<feature type="coiled-coil region" evidence="1">
    <location>
        <begin position="141"/>
        <end position="207"/>
    </location>
</feature>
<dbReference type="Proteomes" id="UP001327560">
    <property type="component" value="Chromosome 8"/>
</dbReference>
<dbReference type="EMBL" id="CP136897">
    <property type="protein sequence ID" value="WOL15680.1"/>
    <property type="molecule type" value="Genomic_DNA"/>
</dbReference>
<dbReference type="AlphaFoldDB" id="A0AAQ3KW67"/>
<evidence type="ECO:0000313" key="4">
    <source>
        <dbReference type="Proteomes" id="UP001327560"/>
    </source>
</evidence>
<protein>
    <submittedName>
        <fullName evidence="3">Uncharacterized protein</fullName>
    </submittedName>
</protein>
<evidence type="ECO:0000256" key="1">
    <source>
        <dbReference type="SAM" id="Coils"/>
    </source>
</evidence>
<feature type="compositionally biased region" description="Basic and acidic residues" evidence="2">
    <location>
        <begin position="57"/>
        <end position="79"/>
    </location>
</feature>
<keyword evidence="4" id="KW-1185">Reference proteome</keyword>
<feature type="coiled-coil region" evidence="1">
    <location>
        <begin position="284"/>
        <end position="322"/>
    </location>
</feature>
<evidence type="ECO:0000256" key="2">
    <source>
        <dbReference type="SAM" id="MobiDB-lite"/>
    </source>
</evidence>
<sequence>MASAMPAIPTARSMLEEMLAALKLGEEKPKDVPPALPTRPTLKRRPPSTKNILPTKFKVEGDDIERSSKDTDATQEKASQDSGELSYATNESKRTNESDESNDYEEVPDNSADSESSFKEEKLEHKEALDKDNHEVDLLRLEELEKLVLKTTEELKEKEEENAELLQQLQQYENNWSLCNDKMNSMEEMYQKQIDALKMNIAAAQKTLAESDAIKQPGKLDSDTAAARTLEGRHRGSSIGLTKNWDDRNNSVQQLTKEFEKQKKVFEDDARALDKVKPRQPGSILNSIEELRNLKAQYKAWKKEYKVRLHNTKKELLKLRKSDGEKTGEGWWFKRRKKTPDTRKGVFCLCLEG</sequence>
<evidence type="ECO:0000313" key="3">
    <source>
        <dbReference type="EMBL" id="WOL15680.1"/>
    </source>
</evidence>
<keyword evidence="1" id="KW-0175">Coiled coil</keyword>